<accession>A0A926VFB9</accession>
<reference evidence="1" key="2">
    <citation type="submission" date="2020-08" db="EMBL/GenBank/DDBJ databases">
        <authorList>
            <person name="Chen M."/>
            <person name="Teng W."/>
            <person name="Zhao L."/>
            <person name="Hu C."/>
            <person name="Zhou Y."/>
            <person name="Han B."/>
            <person name="Song L."/>
            <person name="Shu W."/>
        </authorList>
    </citation>
    <scope>NUCLEOTIDE SEQUENCE</scope>
    <source>
        <strain evidence="1">FACHB-1375</strain>
    </source>
</reference>
<proteinExistence type="predicted"/>
<keyword evidence="2" id="KW-1185">Reference proteome</keyword>
<evidence type="ECO:0000313" key="1">
    <source>
        <dbReference type="EMBL" id="MBD2182253.1"/>
    </source>
</evidence>
<protein>
    <submittedName>
        <fullName evidence="1">Uncharacterized protein</fullName>
    </submittedName>
</protein>
<name>A0A926VFB9_9CYAN</name>
<comment type="caution">
    <text evidence="1">The sequence shown here is derived from an EMBL/GenBank/DDBJ whole genome shotgun (WGS) entry which is preliminary data.</text>
</comment>
<dbReference type="Proteomes" id="UP000641646">
    <property type="component" value="Unassembled WGS sequence"/>
</dbReference>
<evidence type="ECO:0000313" key="2">
    <source>
        <dbReference type="Proteomes" id="UP000641646"/>
    </source>
</evidence>
<gene>
    <name evidence="1" type="ORF">H6G03_14280</name>
</gene>
<organism evidence="1 2">
    <name type="scientific">Aerosakkonema funiforme FACHB-1375</name>
    <dbReference type="NCBI Taxonomy" id="2949571"/>
    <lineage>
        <taxon>Bacteria</taxon>
        <taxon>Bacillati</taxon>
        <taxon>Cyanobacteriota</taxon>
        <taxon>Cyanophyceae</taxon>
        <taxon>Oscillatoriophycideae</taxon>
        <taxon>Aerosakkonematales</taxon>
        <taxon>Aerosakkonemataceae</taxon>
        <taxon>Aerosakkonema</taxon>
    </lineage>
</organism>
<reference evidence="1" key="1">
    <citation type="journal article" date="2015" name="ISME J.">
        <title>Draft Genome Sequence of Streptomyces incarnatus NRRL8089, which Produces the Nucleoside Antibiotic Sinefungin.</title>
        <authorList>
            <person name="Oshima K."/>
            <person name="Hattori M."/>
            <person name="Shimizu H."/>
            <person name="Fukuda K."/>
            <person name="Nemoto M."/>
            <person name="Inagaki K."/>
            <person name="Tamura T."/>
        </authorList>
    </citation>
    <scope>NUCLEOTIDE SEQUENCE</scope>
    <source>
        <strain evidence="1">FACHB-1375</strain>
    </source>
</reference>
<dbReference type="EMBL" id="JACJPW010000033">
    <property type="protein sequence ID" value="MBD2182253.1"/>
    <property type="molecule type" value="Genomic_DNA"/>
</dbReference>
<dbReference type="AlphaFoldDB" id="A0A926VFB9"/>
<sequence length="119" mass="12870">MTGITGIVGDNLEVGQQVIVSELRFGQGSNPFLANETGDIFLTDLGFEATEGKLELIGVFGDKQKFALQFSEETALLLNNIRVRPVRIAKNLLNLGGSIYSIPGSSTIKGQCVVMRIRL</sequence>